<gene>
    <name evidence="6" type="ORF">AKJ08_2037</name>
</gene>
<comment type="similarity">
    <text evidence="1">Belongs to the glycosyl hydrolase 32 family.</text>
</comment>
<dbReference type="KEGG" id="vin:AKJ08_2037"/>
<reference evidence="6 7" key="1">
    <citation type="submission" date="2015-08" db="EMBL/GenBank/DDBJ databases">
        <authorList>
            <person name="Babu N.S."/>
            <person name="Beckwith C.J."/>
            <person name="Beseler K.G."/>
            <person name="Brison A."/>
            <person name="Carone J.V."/>
            <person name="Caskin T.P."/>
            <person name="Diamond M."/>
            <person name="Durham M.E."/>
            <person name="Foxe J.M."/>
            <person name="Go M."/>
            <person name="Henderson B.A."/>
            <person name="Jones I.B."/>
            <person name="McGettigan J.A."/>
            <person name="Micheletti S.J."/>
            <person name="Nasrallah M.E."/>
            <person name="Ortiz D."/>
            <person name="Piller C.R."/>
            <person name="Privatt S.R."/>
            <person name="Schneider S.L."/>
            <person name="Sharp S."/>
            <person name="Smith T.C."/>
            <person name="Stanton J.D."/>
            <person name="Ullery H.E."/>
            <person name="Wilson R.J."/>
            <person name="Serrano M.G."/>
            <person name="Buck G."/>
            <person name="Lee V."/>
            <person name="Wang Y."/>
            <person name="Carvalho R."/>
            <person name="Voegtly L."/>
            <person name="Shi R."/>
            <person name="Duckworth R."/>
            <person name="Johnson A."/>
            <person name="Loviza R."/>
            <person name="Walstead R."/>
            <person name="Shah Z."/>
            <person name="Kiflezghi M."/>
            <person name="Wade K."/>
            <person name="Ball S.L."/>
            <person name="Bradley K.W."/>
            <person name="Asai D.J."/>
            <person name="Bowman C.A."/>
            <person name="Russell D.A."/>
            <person name="Pope W.H."/>
            <person name="Jacobs-Sera D."/>
            <person name="Hendrix R.W."/>
            <person name="Hatfull G.F."/>
        </authorList>
    </citation>
    <scope>NUCLEOTIDE SEQUENCE [LARGE SCALE GENOMIC DNA]</scope>
    <source>
        <strain evidence="6 7">DSM 27710</strain>
    </source>
</reference>
<evidence type="ECO:0000256" key="2">
    <source>
        <dbReference type="ARBA" id="ARBA00022801"/>
    </source>
</evidence>
<keyword evidence="7" id="KW-1185">Reference proteome</keyword>
<feature type="signal peptide" evidence="4">
    <location>
        <begin position="1"/>
        <end position="23"/>
    </location>
</feature>
<dbReference type="GO" id="GO:0016798">
    <property type="term" value="F:hydrolase activity, acting on glycosyl bonds"/>
    <property type="evidence" value="ECO:0007669"/>
    <property type="project" value="UniProtKB-KW"/>
</dbReference>
<dbReference type="EMBL" id="CP012332">
    <property type="protein sequence ID" value="AKU91650.1"/>
    <property type="molecule type" value="Genomic_DNA"/>
</dbReference>
<dbReference type="OrthoDB" id="5496888at2"/>
<evidence type="ECO:0000256" key="3">
    <source>
        <dbReference type="ARBA" id="ARBA00023295"/>
    </source>
</evidence>
<name>A0A0K1PDQ2_9BACT</name>
<dbReference type="Proteomes" id="UP000055590">
    <property type="component" value="Chromosome"/>
</dbReference>
<dbReference type="PANTHER" id="PTHR35279:SF1">
    <property type="entry name" value="ARABINANASE_LEVANSUCRASE_INVERTASE"/>
    <property type="match status" value="1"/>
</dbReference>
<feature type="domain" description="Glycosyl hydrolase family 32 N-terminal" evidence="5">
    <location>
        <begin position="285"/>
        <end position="425"/>
    </location>
</feature>
<keyword evidence="3" id="KW-0326">Glycosidase</keyword>
<evidence type="ECO:0000313" key="7">
    <source>
        <dbReference type="Proteomes" id="UP000055590"/>
    </source>
</evidence>
<dbReference type="Gene3D" id="2.115.10.20">
    <property type="entry name" value="Glycosyl hydrolase domain, family 43"/>
    <property type="match status" value="3"/>
</dbReference>
<proteinExistence type="inferred from homology"/>
<protein>
    <submittedName>
        <fullName evidence="6">Putative extracellular nuclease</fullName>
    </submittedName>
</protein>
<dbReference type="PANTHER" id="PTHR35279">
    <property type="match status" value="1"/>
</dbReference>
<dbReference type="STRING" id="1391653.AKJ08_2037"/>
<keyword evidence="4" id="KW-0732">Signal</keyword>
<dbReference type="Pfam" id="PF00251">
    <property type="entry name" value="Glyco_hydro_32N"/>
    <property type="match status" value="1"/>
</dbReference>
<dbReference type="PROSITE" id="PS51257">
    <property type="entry name" value="PROKAR_LIPOPROTEIN"/>
    <property type="match status" value="1"/>
</dbReference>
<sequence>MFRWTCCVAFLVLLAGCSSGEEAIPSTSICGGLPLRDEALTDLDQVLAAAVAGPGELAIEPVQDGQFYGVYREPWTDEVRLVASQEELDRDQSLRDIVAPDSMDWDREMLALVGEGQSHRWYRMRIAEGTLEVHVGRPTACVEAGGIRAGFFVWSYTRVYRIPKVDQARLVVHEGLFRMPTFETLGACGEPEGPVVNGWSDSPAVVSTPEGGFRMWFTGHSNWMFDTSSRDGINWTPDGAEEAHRLSFSGQPSSGASSKPSVLPRPNGYWMFYATGFGSTSAIRRIVSADGLDWKDETVVLEPARNGWEDGMTIDSVSVLEHEGRFFLWYGMTDSAHVGRLGLATSDDGLSWTRVGSAPVLEPGPRGTFDEQGISTPTVAFRDGHFVLWYTAIYGGVERVPSNSVLAMATSHDGVKWTRATHPLLFQPIGGFWVTNPNAVVEDDGYRLWYSSWINGQPAIFHSRCSW</sequence>
<dbReference type="InterPro" id="IPR013148">
    <property type="entry name" value="Glyco_hydro_32_N"/>
</dbReference>
<evidence type="ECO:0000313" key="6">
    <source>
        <dbReference type="EMBL" id="AKU91650.1"/>
    </source>
</evidence>
<organism evidence="6 7">
    <name type="scientific">Vulgatibacter incomptus</name>
    <dbReference type="NCBI Taxonomy" id="1391653"/>
    <lineage>
        <taxon>Bacteria</taxon>
        <taxon>Pseudomonadati</taxon>
        <taxon>Myxococcota</taxon>
        <taxon>Myxococcia</taxon>
        <taxon>Myxococcales</taxon>
        <taxon>Cystobacterineae</taxon>
        <taxon>Vulgatibacteraceae</taxon>
        <taxon>Vulgatibacter</taxon>
    </lineage>
</organism>
<keyword evidence="2" id="KW-0378">Hydrolase</keyword>
<dbReference type="InterPro" id="IPR023296">
    <property type="entry name" value="Glyco_hydro_beta-prop_sf"/>
</dbReference>
<evidence type="ECO:0000256" key="1">
    <source>
        <dbReference type="ARBA" id="ARBA00009902"/>
    </source>
</evidence>
<evidence type="ECO:0000256" key="4">
    <source>
        <dbReference type="SAM" id="SignalP"/>
    </source>
</evidence>
<dbReference type="SUPFAM" id="SSF75005">
    <property type="entry name" value="Arabinanase/levansucrase/invertase"/>
    <property type="match status" value="1"/>
</dbReference>
<evidence type="ECO:0000259" key="5">
    <source>
        <dbReference type="Pfam" id="PF00251"/>
    </source>
</evidence>
<feature type="chain" id="PRO_5005465918" evidence="4">
    <location>
        <begin position="24"/>
        <end position="467"/>
    </location>
</feature>
<accession>A0A0K1PDQ2</accession>
<dbReference type="AlphaFoldDB" id="A0A0K1PDQ2"/>